<feature type="region of interest" description="Disordered" evidence="3">
    <location>
        <begin position="238"/>
        <end position="272"/>
    </location>
</feature>
<dbReference type="GO" id="GO:0000981">
    <property type="term" value="F:DNA-binding transcription factor activity, RNA polymerase II-specific"/>
    <property type="evidence" value="ECO:0007669"/>
    <property type="project" value="InterPro"/>
</dbReference>
<evidence type="ECO:0000259" key="4">
    <source>
        <dbReference type="PROSITE" id="PS50048"/>
    </source>
</evidence>
<dbReference type="PANTHER" id="PTHR21680">
    <property type="entry name" value="COILED-COIL DOMAIN-CONTAINING PROTEIN 124"/>
    <property type="match status" value="1"/>
</dbReference>
<dbReference type="PANTHER" id="PTHR21680:SF0">
    <property type="entry name" value="COILED-COIL DOMAIN-CONTAINING PROTEIN 124"/>
    <property type="match status" value="1"/>
</dbReference>
<reference evidence="5 6" key="1">
    <citation type="journal article" date="2017" name="Mol. Ecol.">
        <title>Comparative and population genomic landscape of Phellinus noxius: A hypervariable fungus causing root rot in trees.</title>
        <authorList>
            <person name="Chung C.L."/>
            <person name="Lee T.J."/>
            <person name="Akiba M."/>
            <person name="Lee H.H."/>
            <person name="Kuo T.H."/>
            <person name="Liu D."/>
            <person name="Ke H.M."/>
            <person name="Yokoi T."/>
            <person name="Roa M.B."/>
            <person name="Lu M.J."/>
            <person name="Chang Y.Y."/>
            <person name="Ann P.J."/>
            <person name="Tsai J.N."/>
            <person name="Chen C.Y."/>
            <person name="Tzean S.S."/>
            <person name="Ota Y."/>
            <person name="Hattori T."/>
            <person name="Sahashi N."/>
            <person name="Liou R.F."/>
            <person name="Kikuchi T."/>
            <person name="Tsai I.J."/>
        </authorList>
    </citation>
    <scope>NUCLEOTIDE SEQUENCE [LARGE SCALE GENOMIC DNA]</scope>
    <source>
        <strain evidence="5 6">FFPRI411160</strain>
    </source>
</reference>
<keyword evidence="6" id="KW-1185">Reference proteome</keyword>
<dbReference type="GO" id="GO:0006366">
    <property type="term" value="P:transcription by RNA polymerase II"/>
    <property type="evidence" value="ECO:0007669"/>
    <property type="project" value="TreeGrafter"/>
</dbReference>
<feature type="region of interest" description="Disordered" evidence="3">
    <location>
        <begin position="1"/>
        <end position="129"/>
    </location>
</feature>
<evidence type="ECO:0000313" key="5">
    <source>
        <dbReference type="EMBL" id="PAV22728.1"/>
    </source>
</evidence>
<protein>
    <recommendedName>
        <fullName evidence="4">Zn(2)-C6 fungal-type domain-containing protein</fullName>
    </recommendedName>
</protein>
<dbReference type="FunCoup" id="A0A286UT19">
    <property type="interactions" value="195"/>
</dbReference>
<dbReference type="SUPFAM" id="SSF57701">
    <property type="entry name" value="Zn2/Cys6 DNA-binding domain"/>
    <property type="match status" value="1"/>
</dbReference>
<dbReference type="CDD" id="cd00067">
    <property type="entry name" value="GAL4"/>
    <property type="match status" value="1"/>
</dbReference>
<accession>A0A286UT19</accession>
<evidence type="ECO:0000256" key="3">
    <source>
        <dbReference type="SAM" id="MobiDB-lite"/>
    </source>
</evidence>
<dbReference type="STRING" id="2282107.A0A286UT19"/>
<evidence type="ECO:0000256" key="1">
    <source>
        <dbReference type="ARBA" id="ARBA00008296"/>
    </source>
</evidence>
<dbReference type="InterPro" id="IPR036864">
    <property type="entry name" value="Zn2-C6_fun-type_DNA-bd_sf"/>
</dbReference>
<dbReference type="AlphaFoldDB" id="A0A286UT19"/>
<dbReference type="OrthoDB" id="76412at2759"/>
<dbReference type="GO" id="GO:0008270">
    <property type="term" value="F:zinc ion binding"/>
    <property type="evidence" value="ECO:0007669"/>
    <property type="project" value="InterPro"/>
</dbReference>
<keyword evidence="2" id="KW-0175">Coiled coil</keyword>
<dbReference type="Gene3D" id="4.10.240.10">
    <property type="entry name" value="Zn(2)-C6 fungal-type DNA-binding domain"/>
    <property type="match status" value="1"/>
</dbReference>
<evidence type="ECO:0000313" key="6">
    <source>
        <dbReference type="Proteomes" id="UP000217199"/>
    </source>
</evidence>
<dbReference type="PROSITE" id="PS00463">
    <property type="entry name" value="ZN2_CY6_FUNGAL_1"/>
    <property type="match status" value="1"/>
</dbReference>
<dbReference type="InterPro" id="IPR054413">
    <property type="entry name" value="LSO1/2"/>
</dbReference>
<comment type="similarity">
    <text evidence="1">Belongs to the CCDC124 family.</text>
</comment>
<dbReference type="Pfam" id="PF22048">
    <property type="entry name" value="LSO1_2-like"/>
    <property type="match status" value="1"/>
</dbReference>
<gene>
    <name evidence="5" type="ORF">PNOK_0268500</name>
</gene>
<feature type="compositionally biased region" description="Basic and acidic residues" evidence="3">
    <location>
        <begin position="8"/>
        <end position="72"/>
    </location>
</feature>
<dbReference type="Proteomes" id="UP000217199">
    <property type="component" value="Unassembled WGS sequence"/>
</dbReference>
<dbReference type="PROSITE" id="PS50048">
    <property type="entry name" value="ZN2_CY6_FUNGAL_2"/>
    <property type="match status" value="1"/>
</dbReference>
<dbReference type="InterPro" id="IPR010422">
    <property type="entry name" value="Ccdc124/Oxs1"/>
</dbReference>
<sequence>MAPKGGNAKKESGRAKKAENESKKQQAAEEAKERAEAAKWESGAKGKGAKEDKEAKRKEALAAKAERDRLLAEEESSAPSKPKPAAKGAAKKKATNSKPAGPGALAAGGGLAAISEPGSKKDERNDGAPVEIESFSATGIDDALEMMEVVNAKKDKASVGQQAAGIEKHPERRFKAAFEAYQERELPKIKEDHPGLRLNQYKELLYKQFQKSPENPFNQTLVAYDATKEEKLDALDKRNKEVEERLRDHSRQHSRTTMSSYTPEPNYGENEDEHTSYFIARKHTTMACTNCRQRKVRCVNSDDQISMCQRCSKYGLQCIYASVADGLAAK</sequence>
<dbReference type="InParanoid" id="A0A286UT19"/>
<dbReference type="InterPro" id="IPR054414">
    <property type="entry name" value="Ccdc124/Oxs1_C"/>
</dbReference>
<comment type="caution">
    <text evidence="5">The sequence shown here is derived from an EMBL/GenBank/DDBJ whole genome shotgun (WGS) entry which is preliminary data.</text>
</comment>
<feature type="compositionally biased region" description="Basic and acidic residues" evidence="3">
    <location>
        <begin position="238"/>
        <end position="251"/>
    </location>
</feature>
<proteinExistence type="inferred from homology"/>
<dbReference type="Pfam" id="PF06244">
    <property type="entry name" value="Ccdc124"/>
    <property type="match status" value="1"/>
</dbReference>
<dbReference type="EMBL" id="NBII01000002">
    <property type="protein sequence ID" value="PAV22728.1"/>
    <property type="molecule type" value="Genomic_DNA"/>
</dbReference>
<feature type="compositionally biased region" description="Low complexity" evidence="3">
    <location>
        <begin position="77"/>
        <end position="88"/>
    </location>
</feature>
<evidence type="ECO:0000256" key="2">
    <source>
        <dbReference type="ARBA" id="ARBA00023054"/>
    </source>
</evidence>
<dbReference type="InterPro" id="IPR001138">
    <property type="entry name" value="Zn2Cys6_DnaBD"/>
</dbReference>
<dbReference type="Pfam" id="PF00172">
    <property type="entry name" value="Zn_clus"/>
    <property type="match status" value="1"/>
</dbReference>
<name>A0A286UT19_9AGAM</name>
<dbReference type="SMART" id="SM00066">
    <property type="entry name" value="GAL4"/>
    <property type="match status" value="1"/>
</dbReference>
<organism evidence="5 6">
    <name type="scientific">Pyrrhoderma noxium</name>
    <dbReference type="NCBI Taxonomy" id="2282107"/>
    <lineage>
        <taxon>Eukaryota</taxon>
        <taxon>Fungi</taxon>
        <taxon>Dikarya</taxon>
        <taxon>Basidiomycota</taxon>
        <taxon>Agaricomycotina</taxon>
        <taxon>Agaricomycetes</taxon>
        <taxon>Hymenochaetales</taxon>
        <taxon>Hymenochaetaceae</taxon>
        <taxon>Pyrrhoderma</taxon>
    </lineage>
</organism>
<feature type="domain" description="Zn(2)-C6 fungal-type" evidence="4">
    <location>
        <begin position="287"/>
        <end position="320"/>
    </location>
</feature>
<dbReference type="GO" id="GO:0003713">
    <property type="term" value="F:transcription coactivator activity"/>
    <property type="evidence" value="ECO:0007669"/>
    <property type="project" value="TreeGrafter"/>
</dbReference>
<dbReference type="GO" id="GO:0005634">
    <property type="term" value="C:nucleus"/>
    <property type="evidence" value="ECO:0007669"/>
    <property type="project" value="TreeGrafter"/>
</dbReference>